<accession>A0A401ZG90</accession>
<dbReference type="CDD" id="cd13530">
    <property type="entry name" value="PBP2_peptides_like"/>
    <property type="match status" value="1"/>
</dbReference>
<dbReference type="SUPFAM" id="SSF53850">
    <property type="entry name" value="Periplasmic binding protein-like II"/>
    <property type="match status" value="1"/>
</dbReference>
<proteinExistence type="predicted"/>
<dbReference type="AlphaFoldDB" id="A0A401ZG90"/>
<name>A0A401ZG90_9CHLR</name>
<dbReference type="InterPro" id="IPR001638">
    <property type="entry name" value="Solute-binding_3/MltF_N"/>
</dbReference>
<dbReference type="PROSITE" id="PS51318">
    <property type="entry name" value="TAT"/>
    <property type="match status" value="1"/>
</dbReference>
<feature type="domain" description="Solute-binding protein family 3/N-terminal" evidence="2">
    <location>
        <begin position="62"/>
        <end position="299"/>
    </location>
</feature>
<sequence>MAHDVNRRVFLQRAAQLGGLAAAGGALESLLAACGGNVPTTPAGNGNKTSKIGSKGLKIANTLQWGATSDNGAPYVYRDPKTSKLIGFELEIATAIANLMGVTQKQVETDYAQLDQSLQANAFDVILNGWEITEDRKKTEIFSQPYYRNGQQIVVHSNDSRFASKTTNDNLSLTDLEGLTVGTGAGFKAEELLASNKKIKLKSYDPDLPFNDLALGRIDAVLIDFSTVTYYVLGYGSGGAVNKSLKLIGKAFDASDYVIAFNKNNPNAVTLQKEIDQALTELKNNGTLKGIYQRWGLWTDQQPAIGVK</sequence>
<evidence type="ECO:0000256" key="1">
    <source>
        <dbReference type="ARBA" id="ARBA00022729"/>
    </source>
</evidence>
<dbReference type="InterPro" id="IPR006311">
    <property type="entry name" value="TAT_signal"/>
</dbReference>
<protein>
    <submittedName>
        <fullName evidence="3">Amino acid ABC transporter substrate-binding protein</fullName>
    </submittedName>
</protein>
<dbReference type="Gene3D" id="3.40.190.10">
    <property type="entry name" value="Periplasmic binding protein-like II"/>
    <property type="match status" value="2"/>
</dbReference>
<evidence type="ECO:0000313" key="4">
    <source>
        <dbReference type="Proteomes" id="UP000287224"/>
    </source>
</evidence>
<dbReference type="PANTHER" id="PTHR35936">
    <property type="entry name" value="MEMBRANE-BOUND LYTIC MUREIN TRANSGLYCOSYLASE F"/>
    <property type="match status" value="1"/>
</dbReference>
<dbReference type="OrthoDB" id="9774451at2"/>
<dbReference type="Pfam" id="PF00497">
    <property type="entry name" value="SBP_bac_3"/>
    <property type="match status" value="1"/>
</dbReference>
<gene>
    <name evidence="3" type="ORF">KDAU_31520</name>
</gene>
<comment type="caution">
    <text evidence="3">The sequence shown here is derived from an EMBL/GenBank/DDBJ whole genome shotgun (WGS) entry which is preliminary data.</text>
</comment>
<reference evidence="4" key="1">
    <citation type="submission" date="2018-12" db="EMBL/GenBank/DDBJ databases">
        <title>Tengunoibacter tsumagoiensis gen. nov., sp. nov., Dictyobacter kobayashii sp. nov., D. alpinus sp. nov., and D. joshuensis sp. nov. and description of Dictyobacteraceae fam. nov. within the order Ktedonobacterales isolated from Tengu-no-mugimeshi.</title>
        <authorList>
            <person name="Wang C.M."/>
            <person name="Zheng Y."/>
            <person name="Sakai Y."/>
            <person name="Toyoda A."/>
            <person name="Minakuchi Y."/>
            <person name="Abe K."/>
            <person name="Yokota A."/>
            <person name="Yabe S."/>
        </authorList>
    </citation>
    <scope>NUCLEOTIDE SEQUENCE [LARGE SCALE GENOMIC DNA]</scope>
    <source>
        <strain evidence="4">S-27</strain>
    </source>
</reference>
<dbReference type="Proteomes" id="UP000287224">
    <property type="component" value="Unassembled WGS sequence"/>
</dbReference>
<keyword evidence="4" id="KW-1185">Reference proteome</keyword>
<dbReference type="PANTHER" id="PTHR35936:SF19">
    <property type="entry name" value="AMINO-ACID-BINDING PROTEIN YXEM-RELATED"/>
    <property type="match status" value="1"/>
</dbReference>
<keyword evidence="1" id="KW-0732">Signal</keyword>
<dbReference type="RefSeq" id="WP_126596838.1">
    <property type="nucleotide sequence ID" value="NZ_BIFQ01000001.1"/>
</dbReference>
<dbReference type="EMBL" id="BIFQ01000001">
    <property type="protein sequence ID" value="GCE05823.1"/>
    <property type="molecule type" value="Genomic_DNA"/>
</dbReference>
<evidence type="ECO:0000313" key="3">
    <source>
        <dbReference type="EMBL" id="GCE05823.1"/>
    </source>
</evidence>
<organism evidence="3 4">
    <name type="scientific">Dictyobacter aurantiacus</name>
    <dbReference type="NCBI Taxonomy" id="1936993"/>
    <lineage>
        <taxon>Bacteria</taxon>
        <taxon>Bacillati</taxon>
        <taxon>Chloroflexota</taxon>
        <taxon>Ktedonobacteria</taxon>
        <taxon>Ktedonobacterales</taxon>
        <taxon>Dictyobacteraceae</taxon>
        <taxon>Dictyobacter</taxon>
    </lineage>
</organism>
<dbReference type="SMART" id="SM00062">
    <property type="entry name" value="PBPb"/>
    <property type="match status" value="1"/>
</dbReference>
<evidence type="ECO:0000259" key="2">
    <source>
        <dbReference type="SMART" id="SM00062"/>
    </source>
</evidence>